<evidence type="ECO:0000313" key="5">
    <source>
        <dbReference type="EMBL" id="AFC84578.1"/>
    </source>
</evidence>
<evidence type="ECO:0000256" key="2">
    <source>
        <dbReference type="ARBA" id="ARBA00022448"/>
    </source>
</evidence>
<evidence type="ECO:0000256" key="4">
    <source>
        <dbReference type="ARBA" id="ARBA00022927"/>
    </source>
</evidence>
<keyword evidence="4" id="KW-0653">Protein transport</keyword>
<accession>H8KZR7</accession>
<sequence length="195" mass="21466">MSAATAEPAVASVVAGLARPAPAHVPFAEIRILHVMDRPLLSRGELAWLGQGHLQRKVLQPQPGLVDIAGDQVTLLRQGRAPRHFSLHRAPELQLMLQSFSALLEGDAVRLQQSFQATLQSRSKGSWTLDLVPRDENLRRQMPHIAMDGDGRQIRCMRIEQPHGDRSIELFGTLADKLGASPQLDALLRLCQSAD</sequence>
<name>H8KZR7_FRAAD</name>
<organism evidence="5 6">
    <name type="scientific">Frateuria aurantia (strain ATCC 33424 / DSM 6220 / KCTC 2777 / LMG 1558 / NBRC 3245 / NCIMB 13370)</name>
    <name type="common">Acetobacter aurantius</name>
    <dbReference type="NCBI Taxonomy" id="767434"/>
    <lineage>
        <taxon>Bacteria</taxon>
        <taxon>Pseudomonadati</taxon>
        <taxon>Pseudomonadota</taxon>
        <taxon>Gammaproteobacteria</taxon>
        <taxon>Lysobacterales</taxon>
        <taxon>Rhodanobacteraceae</taxon>
        <taxon>Frateuria</taxon>
    </lineage>
</organism>
<dbReference type="RefSeq" id="WP_014401584.1">
    <property type="nucleotide sequence ID" value="NC_017033.1"/>
</dbReference>
<dbReference type="InterPro" id="IPR029046">
    <property type="entry name" value="LolA/LolB/LppX"/>
</dbReference>
<dbReference type="EMBL" id="CP003350">
    <property type="protein sequence ID" value="AFC84578.1"/>
    <property type="molecule type" value="Genomic_DNA"/>
</dbReference>
<dbReference type="HOGENOM" id="CLU_091014_0_1_6"/>
<dbReference type="STRING" id="767434.Fraau_0078"/>
<dbReference type="SUPFAM" id="SSF89392">
    <property type="entry name" value="Prokaryotic lipoproteins and lipoprotein localization factors"/>
    <property type="match status" value="1"/>
</dbReference>
<keyword evidence="6" id="KW-1185">Reference proteome</keyword>
<keyword evidence="3" id="KW-0732">Signal</keyword>
<protein>
    <recommendedName>
        <fullName evidence="7">Outer membrane lipoprotein carrier protein LolA</fullName>
    </recommendedName>
</protein>
<reference evidence="5" key="1">
    <citation type="submission" date="2012-02" db="EMBL/GenBank/DDBJ databases">
        <title>The complete genome of Frateuria aurantia DSM 6220.</title>
        <authorList>
            <consortium name="US DOE Joint Genome Institute (JGI-PGF)"/>
            <person name="Lucas S."/>
            <person name="Copeland A."/>
            <person name="Lapidus A."/>
            <person name="Glavina del Rio T."/>
            <person name="Dalin E."/>
            <person name="Tice H."/>
            <person name="Bruce D."/>
            <person name="Goodwin L."/>
            <person name="Pitluck S."/>
            <person name="Peters L."/>
            <person name="Ovchinnikova G."/>
            <person name="Teshima H."/>
            <person name="Kyrpides N."/>
            <person name="Mavromatis K."/>
            <person name="Ivanova N."/>
            <person name="Brettin T."/>
            <person name="Detter J.C."/>
            <person name="Han C."/>
            <person name="Larimer F."/>
            <person name="Land M."/>
            <person name="Hauser L."/>
            <person name="Markowitz V."/>
            <person name="Cheng J.-F."/>
            <person name="Hugenholtz P."/>
            <person name="Woyke T."/>
            <person name="Wu D."/>
            <person name="Brambilla E."/>
            <person name="Klenk H.-P."/>
            <person name="Eisen J.A."/>
        </authorList>
    </citation>
    <scope>NUCLEOTIDE SEQUENCE</scope>
    <source>
        <strain evidence="5">DSM 6220</strain>
    </source>
</reference>
<evidence type="ECO:0000256" key="3">
    <source>
        <dbReference type="ARBA" id="ARBA00022729"/>
    </source>
</evidence>
<evidence type="ECO:0000256" key="1">
    <source>
        <dbReference type="ARBA" id="ARBA00011245"/>
    </source>
</evidence>
<dbReference type="Gene3D" id="2.50.20.10">
    <property type="entry name" value="Lipoprotein localisation LolA/LolB/LppX"/>
    <property type="match status" value="1"/>
</dbReference>
<dbReference type="Pfam" id="PF19574">
    <property type="entry name" value="LolA_3"/>
    <property type="match status" value="1"/>
</dbReference>
<evidence type="ECO:0008006" key="7">
    <source>
        <dbReference type="Google" id="ProtNLM"/>
    </source>
</evidence>
<keyword evidence="2" id="KW-0813">Transport</keyword>
<dbReference type="InterPro" id="IPR004564">
    <property type="entry name" value="OM_lipoprot_carrier_LolA-like"/>
</dbReference>
<dbReference type="AlphaFoldDB" id="H8KZR7"/>
<proteinExistence type="predicted"/>
<dbReference type="eggNOG" id="COG2834">
    <property type="taxonomic scope" value="Bacteria"/>
</dbReference>
<evidence type="ECO:0000313" key="6">
    <source>
        <dbReference type="Proteomes" id="UP000005234"/>
    </source>
</evidence>
<dbReference type="Proteomes" id="UP000005234">
    <property type="component" value="Chromosome"/>
</dbReference>
<comment type="subunit">
    <text evidence="1">Monomer.</text>
</comment>
<dbReference type="GO" id="GO:0015031">
    <property type="term" value="P:protein transport"/>
    <property type="evidence" value="ECO:0007669"/>
    <property type="project" value="UniProtKB-KW"/>
</dbReference>
<dbReference type="KEGG" id="fau:Fraau_0078"/>
<gene>
    <name evidence="5" type="ordered locus">Fraau_0078</name>
</gene>